<sequence>PNINPNIPREIAKKTHAWNHIPFYKSNSYEDTTCLWGFSAAEQTEDLVNRISEIISRMVGYVTRVMSPPLVCPQGIGVSKDMLESRANKPNLIIMPDRIVPQGTIHYLQIPNLPSDFFNVLDRIISFFDRIYAIEEADRGLTPQRVVAAAAIRALQERNAVLMQSKRESVEFLVEQRGQWTISFLQNFATVLETVDVQGEVAEFVGVNFAGRQFSYTVESGSMMPQTSVWTAARAEKYFEAGAIDRQALLEVTNFPGWKEIIERVGETQLDQALQLLIQAGLPESEEQAPEGWPPELNAVVLKQILMQTQGGPGNRSRKEPKEAKIAPEVSSA</sequence>
<name>X0RVT7_9ZZZZ</name>
<comment type="caution">
    <text evidence="2">The sequence shown here is derived from an EMBL/GenBank/DDBJ whole genome shotgun (WGS) entry which is preliminary data.</text>
</comment>
<dbReference type="AlphaFoldDB" id="X0RVT7"/>
<gene>
    <name evidence="2" type="ORF">S01H1_12349</name>
</gene>
<proteinExistence type="predicted"/>
<dbReference type="EMBL" id="BARS01006334">
    <property type="protein sequence ID" value="GAF67872.1"/>
    <property type="molecule type" value="Genomic_DNA"/>
</dbReference>
<accession>X0RVT7</accession>
<feature type="compositionally biased region" description="Basic and acidic residues" evidence="1">
    <location>
        <begin position="317"/>
        <end position="326"/>
    </location>
</feature>
<organism evidence="2">
    <name type="scientific">marine sediment metagenome</name>
    <dbReference type="NCBI Taxonomy" id="412755"/>
    <lineage>
        <taxon>unclassified sequences</taxon>
        <taxon>metagenomes</taxon>
        <taxon>ecological metagenomes</taxon>
    </lineage>
</organism>
<feature type="non-terminal residue" evidence="2">
    <location>
        <position position="1"/>
    </location>
</feature>
<reference evidence="2" key="1">
    <citation type="journal article" date="2014" name="Front. Microbiol.">
        <title>High frequency of phylogenetically diverse reductive dehalogenase-homologous genes in deep subseafloor sedimentary metagenomes.</title>
        <authorList>
            <person name="Kawai M."/>
            <person name="Futagami T."/>
            <person name="Toyoda A."/>
            <person name="Takaki Y."/>
            <person name="Nishi S."/>
            <person name="Hori S."/>
            <person name="Arai W."/>
            <person name="Tsubouchi T."/>
            <person name="Morono Y."/>
            <person name="Uchiyama I."/>
            <person name="Ito T."/>
            <person name="Fujiyama A."/>
            <person name="Inagaki F."/>
            <person name="Takami H."/>
        </authorList>
    </citation>
    <scope>NUCLEOTIDE SEQUENCE</scope>
    <source>
        <strain evidence="2">Expedition CK06-06</strain>
    </source>
</reference>
<evidence type="ECO:0000313" key="2">
    <source>
        <dbReference type="EMBL" id="GAF67872.1"/>
    </source>
</evidence>
<protein>
    <submittedName>
        <fullName evidence="2">Uncharacterized protein</fullName>
    </submittedName>
</protein>
<feature type="region of interest" description="Disordered" evidence="1">
    <location>
        <begin position="309"/>
        <end position="333"/>
    </location>
</feature>
<evidence type="ECO:0000256" key="1">
    <source>
        <dbReference type="SAM" id="MobiDB-lite"/>
    </source>
</evidence>